<keyword evidence="3" id="KW-1185">Reference proteome</keyword>
<dbReference type="HOGENOM" id="CLU_2084415_0_0_1"/>
<accession>M2LYR0</accession>
<keyword evidence="1" id="KW-0812">Transmembrane</keyword>
<name>M2LYR0_BAUPA</name>
<dbReference type="RefSeq" id="XP_007672983.1">
    <property type="nucleotide sequence ID" value="XM_007674793.1"/>
</dbReference>
<proteinExistence type="predicted"/>
<gene>
    <name evidence="2" type="ORF">BAUCODRAFT_30256</name>
</gene>
<dbReference type="Proteomes" id="UP000011761">
    <property type="component" value="Unassembled WGS sequence"/>
</dbReference>
<evidence type="ECO:0000313" key="3">
    <source>
        <dbReference type="Proteomes" id="UP000011761"/>
    </source>
</evidence>
<sequence>MPITAAVLPATIGHLVVVASVMVWIICPPSHLWPEGTTTRRDLDAIAAGDVLKHPSMMEHSSSREVTTDEESIPAPSANGTTVLSRVVLLLLVTITGVALRFIFDGLIQRISGWRPV</sequence>
<protein>
    <submittedName>
        <fullName evidence="2">Uncharacterized protein</fullName>
    </submittedName>
</protein>
<dbReference type="AlphaFoldDB" id="M2LYR0"/>
<organism evidence="2 3">
    <name type="scientific">Baudoinia panamericana (strain UAMH 10762)</name>
    <name type="common">Angels' share fungus</name>
    <name type="synonym">Baudoinia compniacensis (strain UAMH 10762)</name>
    <dbReference type="NCBI Taxonomy" id="717646"/>
    <lineage>
        <taxon>Eukaryota</taxon>
        <taxon>Fungi</taxon>
        <taxon>Dikarya</taxon>
        <taxon>Ascomycota</taxon>
        <taxon>Pezizomycotina</taxon>
        <taxon>Dothideomycetes</taxon>
        <taxon>Dothideomycetidae</taxon>
        <taxon>Mycosphaerellales</taxon>
        <taxon>Teratosphaeriaceae</taxon>
        <taxon>Baudoinia</taxon>
    </lineage>
</organism>
<keyword evidence="1" id="KW-1133">Transmembrane helix</keyword>
<evidence type="ECO:0000313" key="2">
    <source>
        <dbReference type="EMBL" id="EMC99842.1"/>
    </source>
</evidence>
<dbReference type="EMBL" id="KB445551">
    <property type="protein sequence ID" value="EMC99842.1"/>
    <property type="molecule type" value="Genomic_DNA"/>
</dbReference>
<feature type="transmembrane region" description="Helical" evidence="1">
    <location>
        <begin position="83"/>
        <end position="104"/>
    </location>
</feature>
<reference evidence="2 3" key="1">
    <citation type="journal article" date="2012" name="PLoS Pathog.">
        <title>Diverse lifestyles and strategies of plant pathogenesis encoded in the genomes of eighteen Dothideomycetes fungi.</title>
        <authorList>
            <person name="Ohm R.A."/>
            <person name="Feau N."/>
            <person name="Henrissat B."/>
            <person name="Schoch C.L."/>
            <person name="Horwitz B.A."/>
            <person name="Barry K.W."/>
            <person name="Condon B.J."/>
            <person name="Copeland A.C."/>
            <person name="Dhillon B."/>
            <person name="Glaser F."/>
            <person name="Hesse C.N."/>
            <person name="Kosti I."/>
            <person name="LaButti K."/>
            <person name="Lindquist E.A."/>
            <person name="Lucas S."/>
            <person name="Salamov A.A."/>
            <person name="Bradshaw R.E."/>
            <person name="Ciuffetti L."/>
            <person name="Hamelin R.C."/>
            <person name="Kema G.H.J."/>
            <person name="Lawrence C."/>
            <person name="Scott J.A."/>
            <person name="Spatafora J.W."/>
            <person name="Turgeon B.G."/>
            <person name="de Wit P.J.G.M."/>
            <person name="Zhong S."/>
            <person name="Goodwin S.B."/>
            <person name="Grigoriev I.V."/>
        </authorList>
    </citation>
    <scope>NUCLEOTIDE SEQUENCE [LARGE SCALE GENOMIC DNA]</scope>
    <source>
        <strain evidence="2 3">UAMH 10762</strain>
    </source>
</reference>
<keyword evidence="1" id="KW-0472">Membrane</keyword>
<dbReference type="GeneID" id="19111165"/>
<evidence type="ECO:0000256" key="1">
    <source>
        <dbReference type="SAM" id="Phobius"/>
    </source>
</evidence>
<feature type="transmembrane region" description="Helical" evidence="1">
    <location>
        <begin position="7"/>
        <end position="26"/>
    </location>
</feature>
<dbReference type="KEGG" id="bcom:BAUCODRAFT_30256"/>